<accession>A0A069NDG0</accession>
<dbReference type="Proteomes" id="UP000027439">
    <property type="component" value="Unassembled WGS sequence"/>
</dbReference>
<reference evidence="1 2" key="1">
    <citation type="submission" date="2014-03" db="EMBL/GenBank/DDBJ databases">
        <title>Draft Genome Sequences of Four Burkholderia Strains.</title>
        <authorList>
            <person name="Liu X.Y."/>
            <person name="Li C.X."/>
            <person name="Xu J.H."/>
        </authorList>
    </citation>
    <scope>NUCLEOTIDE SEQUENCE [LARGE SCALE GENOMIC DNA]</scope>
    <source>
        <strain evidence="1 2">R27</strain>
    </source>
</reference>
<name>A0A069NDG0_9BURK</name>
<protein>
    <submittedName>
        <fullName evidence="1">Uncharacterized protein</fullName>
    </submittedName>
</protein>
<evidence type="ECO:0000313" key="1">
    <source>
        <dbReference type="EMBL" id="KDR26410.1"/>
    </source>
</evidence>
<sequence>MPFHAAHQKFERMSARRQKESKGFVEQAAFEARKTKGVVLTFFATRVFVAHRDIPTSRARSAKRETFAVAIAKDA</sequence>
<comment type="caution">
    <text evidence="1">The sequence shown here is derived from an EMBL/GenBank/DDBJ whole genome shotgun (WGS) entry which is preliminary data.</text>
</comment>
<gene>
    <name evidence="1" type="ORF">BG57_26460</name>
</gene>
<proteinExistence type="predicted"/>
<dbReference type="EMBL" id="JFHE01000055">
    <property type="protein sequence ID" value="KDR26410.1"/>
    <property type="molecule type" value="Genomic_DNA"/>
</dbReference>
<dbReference type="AlphaFoldDB" id="A0A069NDG0"/>
<evidence type="ECO:0000313" key="2">
    <source>
        <dbReference type="Proteomes" id="UP000027439"/>
    </source>
</evidence>
<organism evidence="1 2">
    <name type="scientific">Caballeronia grimmiae</name>
    <dbReference type="NCBI Taxonomy" id="1071679"/>
    <lineage>
        <taxon>Bacteria</taxon>
        <taxon>Pseudomonadati</taxon>
        <taxon>Pseudomonadota</taxon>
        <taxon>Betaproteobacteria</taxon>
        <taxon>Burkholderiales</taxon>
        <taxon>Burkholderiaceae</taxon>
        <taxon>Caballeronia</taxon>
    </lineage>
</organism>